<dbReference type="GeneTree" id="ENSGT00940000155356"/>
<keyword evidence="5 6" id="KW-0067">ATP-binding</keyword>
<gene>
    <name evidence="9" type="primary">LOC115566841</name>
</gene>
<evidence type="ECO:0000256" key="4">
    <source>
        <dbReference type="ARBA" id="ARBA00022777"/>
    </source>
</evidence>
<feature type="binding site" evidence="6">
    <location>
        <position position="75"/>
    </location>
    <ligand>
        <name>ATP</name>
        <dbReference type="ChEBI" id="CHEBI:30616"/>
    </ligand>
</feature>
<feature type="domain" description="Protein kinase" evidence="8">
    <location>
        <begin position="46"/>
        <end position="365"/>
    </location>
</feature>
<dbReference type="SUPFAM" id="SSF56112">
    <property type="entry name" value="Protein kinase-like (PK-like)"/>
    <property type="match status" value="1"/>
</dbReference>
<keyword evidence="4" id="KW-0418">Kinase</keyword>
<feature type="compositionally biased region" description="Low complexity" evidence="7">
    <location>
        <begin position="470"/>
        <end position="481"/>
    </location>
</feature>
<dbReference type="RefSeq" id="XP_030248723.1">
    <property type="nucleotide sequence ID" value="XM_030392863.1"/>
</dbReference>
<evidence type="ECO:0000256" key="3">
    <source>
        <dbReference type="ARBA" id="ARBA00022741"/>
    </source>
</evidence>
<dbReference type="InParanoid" id="A0A671UWD2"/>
<dbReference type="Ensembl" id="ENSSAUT00010019276.1">
    <property type="protein sequence ID" value="ENSSAUP00010018243.1"/>
    <property type="gene ID" value="ENSSAUG00010008245.1"/>
</dbReference>
<dbReference type="GO" id="GO:0004674">
    <property type="term" value="F:protein serine/threonine kinase activity"/>
    <property type="evidence" value="ECO:0007669"/>
    <property type="project" value="UniProtKB-KW"/>
</dbReference>
<reference evidence="9" key="2">
    <citation type="submission" date="2025-08" db="UniProtKB">
        <authorList>
            <consortium name="Ensembl"/>
        </authorList>
    </citation>
    <scope>IDENTIFICATION</scope>
</reference>
<keyword evidence="1" id="KW-0723">Serine/threonine-protein kinase</keyword>
<dbReference type="SMART" id="SM00220">
    <property type="entry name" value="S_TKc"/>
    <property type="match status" value="1"/>
</dbReference>
<feature type="region of interest" description="Disordered" evidence="7">
    <location>
        <begin position="1"/>
        <end position="26"/>
    </location>
</feature>
<evidence type="ECO:0000256" key="2">
    <source>
        <dbReference type="ARBA" id="ARBA00022679"/>
    </source>
</evidence>
<feature type="region of interest" description="Disordered" evidence="7">
    <location>
        <begin position="446"/>
        <end position="507"/>
    </location>
</feature>
<feature type="compositionally biased region" description="Basic and acidic residues" evidence="7">
    <location>
        <begin position="446"/>
        <end position="469"/>
    </location>
</feature>
<dbReference type="PROSITE" id="PS00107">
    <property type="entry name" value="PROTEIN_KINASE_ATP"/>
    <property type="match status" value="1"/>
</dbReference>
<evidence type="ECO:0000256" key="6">
    <source>
        <dbReference type="PROSITE-ProRule" id="PRU10141"/>
    </source>
</evidence>
<reference evidence="9" key="1">
    <citation type="submission" date="2021-04" db="EMBL/GenBank/DDBJ databases">
        <authorList>
            <consortium name="Wellcome Sanger Institute Data Sharing"/>
        </authorList>
    </citation>
    <scope>NUCLEOTIDE SEQUENCE [LARGE SCALE GENOMIC DNA]</scope>
</reference>
<accession>A0A671UWD2</accession>
<dbReference type="GeneID" id="115566841"/>
<evidence type="ECO:0000259" key="8">
    <source>
        <dbReference type="PROSITE" id="PS50011"/>
    </source>
</evidence>
<feature type="compositionally biased region" description="Basic and acidic residues" evidence="7">
    <location>
        <begin position="1"/>
        <end position="15"/>
    </location>
</feature>
<dbReference type="AlphaFoldDB" id="A0A671UWD2"/>
<dbReference type="OMA" id="FFTHKER"/>
<dbReference type="PROSITE" id="PS00108">
    <property type="entry name" value="PROTEIN_KINASE_ST"/>
    <property type="match status" value="1"/>
</dbReference>
<dbReference type="GO" id="GO:0005524">
    <property type="term" value="F:ATP binding"/>
    <property type="evidence" value="ECO:0007669"/>
    <property type="project" value="UniProtKB-UniRule"/>
</dbReference>
<reference evidence="9" key="3">
    <citation type="submission" date="2025-09" db="UniProtKB">
        <authorList>
            <consortium name="Ensembl"/>
        </authorList>
    </citation>
    <scope>IDENTIFICATION</scope>
</reference>
<evidence type="ECO:0000256" key="7">
    <source>
        <dbReference type="SAM" id="MobiDB-lite"/>
    </source>
</evidence>
<dbReference type="Gene3D" id="1.10.510.10">
    <property type="entry name" value="Transferase(Phosphotransferase) domain 1"/>
    <property type="match status" value="1"/>
</dbReference>
<evidence type="ECO:0000256" key="5">
    <source>
        <dbReference type="ARBA" id="ARBA00022840"/>
    </source>
</evidence>
<feature type="region of interest" description="Disordered" evidence="7">
    <location>
        <begin position="635"/>
        <end position="662"/>
    </location>
</feature>
<dbReference type="GO" id="GO:0005737">
    <property type="term" value="C:cytoplasm"/>
    <property type="evidence" value="ECO:0007669"/>
    <property type="project" value="TreeGrafter"/>
</dbReference>
<evidence type="ECO:0000313" key="10">
    <source>
        <dbReference type="Proteomes" id="UP000472265"/>
    </source>
</evidence>
<dbReference type="GO" id="GO:0004713">
    <property type="term" value="F:protein tyrosine kinase activity"/>
    <property type="evidence" value="ECO:0007669"/>
    <property type="project" value="TreeGrafter"/>
</dbReference>
<dbReference type="Pfam" id="PF00069">
    <property type="entry name" value="Pkinase"/>
    <property type="match status" value="1"/>
</dbReference>
<protein>
    <submittedName>
        <fullName evidence="9">Homeodomain-interacting protein kinase 1-like</fullName>
    </submittedName>
</protein>
<dbReference type="PANTHER" id="PTHR24058:SF17">
    <property type="entry name" value="HOMEODOMAIN INTERACTING PROTEIN KINASE, ISOFORM D"/>
    <property type="match status" value="1"/>
</dbReference>
<evidence type="ECO:0000313" key="9">
    <source>
        <dbReference type="Ensembl" id="ENSSAUP00010018243.1"/>
    </source>
</evidence>
<keyword evidence="10" id="KW-1185">Reference proteome</keyword>
<name>A0A671UWD2_SPAAU</name>
<dbReference type="Gene3D" id="3.30.200.20">
    <property type="entry name" value="Phosphorylase Kinase, domain 1"/>
    <property type="match status" value="1"/>
</dbReference>
<proteinExistence type="predicted"/>
<dbReference type="InterPro" id="IPR011009">
    <property type="entry name" value="Kinase-like_dom_sf"/>
</dbReference>
<dbReference type="PROSITE" id="PS50011">
    <property type="entry name" value="PROTEIN_KINASE_DOM"/>
    <property type="match status" value="1"/>
</dbReference>
<organism evidence="9 10">
    <name type="scientific">Sparus aurata</name>
    <name type="common">Gilthead sea bream</name>
    <dbReference type="NCBI Taxonomy" id="8175"/>
    <lineage>
        <taxon>Eukaryota</taxon>
        <taxon>Metazoa</taxon>
        <taxon>Chordata</taxon>
        <taxon>Craniata</taxon>
        <taxon>Vertebrata</taxon>
        <taxon>Euteleostomi</taxon>
        <taxon>Actinopterygii</taxon>
        <taxon>Neopterygii</taxon>
        <taxon>Teleostei</taxon>
        <taxon>Neoteleostei</taxon>
        <taxon>Acanthomorphata</taxon>
        <taxon>Eupercaria</taxon>
        <taxon>Spariformes</taxon>
        <taxon>Sparidae</taxon>
        <taxon>Sparus</taxon>
    </lineage>
</organism>
<dbReference type="InterPro" id="IPR008271">
    <property type="entry name" value="Ser/Thr_kinase_AS"/>
</dbReference>
<feature type="compositionally biased region" description="Basic and acidic residues" evidence="7">
    <location>
        <begin position="485"/>
        <end position="497"/>
    </location>
</feature>
<dbReference type="InterPro" id="IPR050494">
    <property type="entry name" value="Ser_Thr_dual-spec_kinase"/>
</dbReference>
<keyword evidence="3 6" id="KW-0547">Nucleotide-binding</keyword>
<dbReference type="GO" id="GO:0005634">
    <property type="term" value="C:nucleus"/>
    <property type="evidence" value="ECO:0007669"/>
    <property type="project" value="TreeGrafter"/>
</dbReference>
<dbReference type="InterPro" id="IPR017441">
    <property type="entry name" value="Protein_kinase_ATP_BS"/>
</dbReference>
<keyword evidence="2" id="KW-0808">Transferase</keyword>
<dbReference type="InterPro" id="IPR000719">
    <property type="entry name" value="Prot_kinase_dom"/>
</dbReference>
<dbReference type="PANTHER" id="PTHR24058">
    <property type="entry name" value="DUAL SPECIFICITY PROTEIN KINASE"/>
    <property type="match status" value="1"/>
</dbReference>
<evidence type="ECO:0000256" key="1">
    <source>
        <dbReference type="ARBA" id="ARBA00022527"/>
    </source>
</evidence>
<sequence length="803" mass="91582">MPINYREQDKIRSLSEEDEATPALPSSPVKEVNIVPHIISSSSTDYLIQSFLGEGFFGKVAKCIKATTGETVAVKIMKKGLDIEAQNELAILQHLSAFNSDRYNFVRCNNVFVARERVCMEFQMLDMTLWDFQWKRPSPCFSMKEIRPILHQMATTLQLLESTGIVHTDLKPDNIMLVDHVNEPLKVKMIDFGCAMQASELERGFYRQALHYRSPEVILGLPLTSAIDIWSLGCIVAELFLGHVLYPVNSSYDMLRHMEHTQGQIPQRLLREGYDTRRYFCKKRGHRNRWRLKTPSEFGQRVCTKSPFNSLDDLLMLRPPCHLSDEDNNAEMVDRENFIELLKKMLHLDPSKRMIPSKLFDNPFISMNNLADSYPNSPYVKSSFEMMKVCQEQSLSSDNSSNTSTTFSASLEPNISLNNHSVWDIYQDSPVVLGIASEFSHISIHEDQGKAPADKEKMPPDKWSKDSSETSHTSGESSPEGNLPVERKVKSKWEFQRTARQRRTKMNDVSIQASASVPQIKLVHRRTQTSATFTVTHSCSRASQIGSPERKRMKMSLHHEAPTEAIMKCVRKRKWDSYIASDTRKSLPKTDSPERKKMKMSLLHDSKEAPTEALSSVAIMKYGRKRKWDSYIASDTRKSAPKTDSPERKKMKMSLLRDSKEASTEALSREAIMKHGRKRKWDSYIASDTGKSAPKTDSPERKKIKISFHHDPKEAWSTPAKPWRSTEDGMKEATRIEVNGSRAEGDFRYCTFIPQCKDIREKKARLTGCSALSSPGQTNTTTALLRPLHRSTCQSRAPSFPHL</sequence>
<dbReference type="Proteomes" id="UP000472265">
    <property type="component" value="Chromosome 17"/>
</dbReference>